<evidence type="ECO:0000256" key="7">
    <source>
        <dbReference type="ARBA" id="ARBA00022619"/>
    </source>
</evidence>
<evidence type="ECO:0000256" key="5">
    <source>
        <dbReference type="ARBA" id="ARBA00012827"/>
    </source>
</evidence>
<dbReference type="NCBIfam" id="TIGR00187">
    <property type="entry name" value="ribE"/>
    <property type="match status" value="1"/>
</dbReference>
<keyword evidence="14" id="KW-1185">Reference proteome</keyword>
<dbReference type="NCBIfam" id="NF006767">
    <property type="entry name" value="PRK09289.1"/>
    <property type="match status" value="1"/>
</dbReference>
<evidence type="ECO:0000313" key="13">
    <source>
        <dbReference type="EMBL" id="RRK09662.1"/>
    </source>
</evidence>
<evidence type="ECO:0000256" key="10">
    <source>
        <dbReference type="NCBIfam" id="TIGR00187"/>
    </source>
</evidence>
<evidence type="ECO:0000256" key="2">
    <source>
        <dbReference type="ARBA" id="ARBA00002803"/>
    </source>
</evidence>
<gene>
    <name evidence="13" type="ORF">D1831_11440</name>
</gene>
<proteinExistence type="predicted"/>
<dbReference type="NCBIfam" id="NF009566">
    <property type="entry name" value="PRK13020.1"/>
    <property type="match status" value="1"/>
</dbReference>
<sequence>MFTGIIKGQGTVTAVTHRGDGLRLTVDAPAVVDERLLIGASIAVNGTCLTVITKNATRFTADVMAESVRRTNLGQLRAGQRVNVEPALAVTDRLDGHVVQGHVDYCGHLVRRLREPTAERLLISLPPEYQRLVVEKGAIAVDGVSLTVVAVSATSFEVDLIPHSRDVTILGQLVVGAPVNVETDILGKYVARLTGERMVKHD</sequence>
<comment type="function">
    <text evidence="2">Catalyzes the dismutation of two molecules of 6,7-dimethyl-8-ribityllumazine, resulting in the formation of riboflavin and 5-amino-6-(D-ribitylamino)uracil.</text>
</comment>
<organism evidence="13 14">
    <name type="scientific">Lactiplantibacillus garii</name>
    <dbReference type="NCBI Taxonomy" id="2306423"/>
    <lineage>
        <taxon>Bacteria</taxon>
        <taxon>Bacillati</taxon>
        <taxon>Bacillota</taxon>
        <taxon>Bacilli</taxon>
        <taxon>Lactobacillales</taxon>
        <taxon>Lactobacillaceae</taxon>
        <taxon>Lactiplantibacillus</taxon>
    </lineage>
</organism>
<feature type="domain" description="Lumazine-binding" evidence="12">
    <location>
        <begin position="98"/>
        <end position="194"/>
    </location>
</feature>
<dbReference type="GO" id="GO:0004746">
    <property type="term" value="F:riboflavin synthase activity"/>
    <property type="evidence" value="ECO:0007669"/>
    <property type="project" value="UniProtKB-UniRule"/>
</dbReference>
<dbReference type="EMBL" id="QWZQ01000044">
    <property type="protein sequence ID" value="RRK09662.1"/>
    <property type="molecule type" value="Genomic_DNA"/>
</dbReference>
<dbReference type="OrthoDB" id="9788537at2"/>
<feature type="domain" description="Lumazine-binding" evidence="12">
    <location>
        <begin position="1"/>
        <end position="97"/>
    </location>
</feature>
<dbReference type="FunFam" id="2.40.30.20:FF:000004">
    <property type="entry name" value="Riboflavin synthase, alpha subunit"/>
    <property type="match status" value="1"/>
</dbReference>
<dbReference type="RefSeq" id="WP_125073054.1">
    <property type="nucleotide sequence ID" value="NZ_QWZQ01000044.1"/>
</dbReference>
<dbReference type="AlphaFoldDB" id="A0A3R8J5J4"/>
<dbReference type="Pfam" id="PF00677">
    <property type="entry name" value="Lum_binding"/>
    <property type="match status" value="2"/>
</dbReference>
<dbReference type="Gene3D" id="2.40.30.20">
    <property type="match status" value="2"/>
</dbReference>
<reference evidence="13 14" key="1">
    <citation type="submission" date="2018-08" db="EMBL/GenBank/DDBJ databases">
        <title>Genome Lactobacillus garii FI11369.</title>
        <authorList>
            <person name="Diaz M."/>
            <person name="Narbad A."/>
        </authorList>
    </citation>
    <scope>NUCLEOTIDE SEQUENCE [LARGE SCALE GENOMIC DNA]</scope>
    <source>
        <strain evidence="13 14">FI11369</strain>
    </source>
</reference>
<evidence type="ECO:0000259" key="12">
    <source>
        <dbReference type="PROSITE" id="PS51177"/>
    </source>
</evidence>
<dbReference type="FunFam" id="2.40.30.20:FF:000003">
    <property type="entry name" value="Riboflavin synthase, alpha subunit"/>
    <property type="match status" value="1"/>
</dbReference>
<keyword evidence="9" id="KW-0677">Repeat</keyword>
<dbReference type="CDD" id="cd00402">
    <property type="entry name" value="Riboflavin_synthase_like"/>
    <property type="match status" value="1"/>
</dbReference>
<protein>
    <recommendedName>
        <fullName evidence="6 10">Riboflavin synthase</fullName>
        <ecNumber evidence="5 10">2.5.1.9</ecNumber>
    </recommendedName>
</protein>
<evidence type="ECO:0000256" key="1">
    <source>
        <dbReference type="ARBA" id="ARBA00000968"/>
    </source>
</evidence>
<dbReference type="PANTHER" id="PTHR21098">
    <property type="entry name" value="RIBOFLAVIN SYNTHASE ALPHA CHAIN"/>
    <property type="match status" value="1"/>
</dbReference>
<accession>A0A3R8J5J4</accession>
<comment type="caution">
    <text evidence="13">The sequence shown here is derived from an EMBL/GenBank/DDBJ whole genome shotgun (WGS) entry which is preliminary data.</text>
</comment>
<dbReference type="EC" id="2.5.1.9" evidence="5 10"/>
<evidence type="ECO:0000256" key="8">
    <source>
        <dbReference type="ARBA" id="ARBA00022679"/>
    </source>
</evidence>
<keyword evidence="8 13" id="KW-0808">Transferase</keyword>
<dbReference type="PROSITE" id="PS51177">
    <property type="entry name" value="LUMAZINE_BIND"/>
    <property type="match status" value="2"/>
</dbReference>
<feature type="repeat" description="Lumazine-binding" evidence="11">
    <location>
        <begin position="1"/>
        <end position="97"/>
    </location>
</feature>
<dbReference type="Proteomes" id="UP000283633">
    <property type="component" value="Unassembled WGS sequence"/>
</dbReference>
<feature type="repeat" description="Lumazine-binding" evidence="11">
    <location>
        <begin position="98"/>
        <end position="194"/>
    </location>
</feature>
<evidence type="ECO:0000256" key="3">
    <source>
        <dbReference type="ARBA" id="ARBA00004887"/>
    </source>
</evidence>
<dbReference type="InterPro" id="IPR023366">
    <property type="entry name" value="ATP_synth_asu-like_sf"/>
</dbReference>
<evidence type="ECO:0000313" key="14">
    <source>
        <dbReference type="Proteomes" id="UP000283633"/>
    </source>
</evidence>
<evidence type="ECO:0000256" key="4">
    <source>
        <dbReference type="ARBA" id="ARBA00011233"/>
    </source>
</evidence>
<evidence type="ECO:0000256" key="6">
    <source>
        <dbReference type="ARBA" id="ARBA00013950"/>
    </source>
</evidence>
<dbReference type="SUPFAM" id="SSF63380">
    <property type="entry name" value="Riboflavin synthase domain-like"/>
    <property type="match status" value="2"/>
</dbReference>
<dbReference type="InterPro" id="IPR001783">
    <property type="entry name" value="Lumazine-bd"/>
</dbReference>
<evidence type="ECO:0000256" key="11">
    <source>
        <dbReference type="PROSITE-ProRule" id="PRU00524"/>
    </source>
</evidence>
<dbReference type="GO" id="GO:0009231">
    <property type="term" value="P:riboflavin biosynthetic process"/>
    <property type="evidence" value="ECO:0007669"/>
    <property type="project" value="UniProtKB-KW"/>
</dbReference>
<evidence type="ECO:0000256" key="9">
    <source>
        <dbReference type="ARBA" id="ARBA00022737"/>
    </source>
</evidence>
<comment type="pathway">
    <text evidence="3">Cofactor biosynthesis; riboflavin biosynthesis; riboflavin from 2-hydroxy-3-oxobutyl phosphate and 5-amino-6-(D-ribitylamino)uracil: step 2/2.</text>
</comment>
<dbReference type="InterPro" id="IPR017938">
    <property type="entry name" value="Riboflavin_synthase-like_b-brl"/>
</dbReference>
<dbReference type="PIRSF" id="PIRSF000498">
    <property type="entry name" value="Riboflavin_syn_A"/>
    <property type="match status" value="1"/>
</dbReference>
<comment type="catalytic activity">
    <reaction evidence="1">
        <text>2 6,7-dimethyl-8-(1-D-ribityl)lumazine + H(+) = 5-amino-6-(D-ribitylamino)uracil + riboflavin</text>
        <dbReference type="Rhea" id="RHEA:20772"/>
        <dbReference type="ChEBI" id="CHEBI:15378"/>
        <dbReference type="ChEBI" id="CHEBI:15934"/>
        <dbReference type="ChEBI" id="CHEBI:57986"/>
        <dbReference type="ChEBI" id="CHEBI:58201"/>
        <dbReference type="EC" id="2.5.1.9"/>
    </reaction>
</comment>
<dbReference type="PANTHER" id="PTHR21098:SF12">
    <property type="entry name" value="RIBOFLAVIN SYNTHASE"/>
    <property type="match status" value="1"/>
</dbReference>
<comment type="subunit">
    <text evidence="4">Homotrimer.</text>
</comment>
<dbReference type="InterPro" id="IPR026017">
    <property type="entry name" value="Lumazine-bd_dom"/>
</dbReference>
<keyword evidence="7" id="KW-0686">Riboflavin biosynthesis</keyword>
<name>A0A3R8J5J4_9LACO</name>